<dbReference type="InterPro" id="IPR001173">
    <property type="entry name" value="Glyco_trans_2-like"/>
</dbReference>
<dbReference type="PANTHER" id="PTHR22916:SF3">
    <property type="entry name" value="UDP-GLCNAC:BETAGAL BETA-1,3-N-ACETYLGLUCOSAMINYLTRANSFERASE-LIKE PROTEIN 1"/>
    <property type="match status" value="1"/>
</dbReference>
<dbReference type="AlphaFoldDB" id="A0A1Y3QUQ4"/>
<dbReference type="OrthoDB" id="1114838at2"/>
<dbReference type="Gene3D" id="3.90.550.10">
    <property type="entry name" value="Spore Coat Polysaccharide Biosynthesis Protein SpsA, Chain A"/>
    <property type="match status" value="1"/>
</dbReference>
<evidence type="ECO:0000313" key="3">
    <source>
        <dbReference type="Proteomes" id="UP000195772"/>
    </source>
</evidence>
<comment type="caution">
    <text evidence="2">The sequence shown here is derived from an EMBL/GenBank/DDBJ whole genome shotgun (WGS) entry which is preliminary data.</text>
</comment>
<dbReference type="EMBL" id="NFHB01000004">
    <property type="protein sequence ID" value="OUN03421.1"/>
    <property type="molecule type" value="Genomic_DNA"/>
</dbReference>
<feature type="domain" description="Glycosyltransferase 2-like" evidence="1">
    <location>
        <begin position="14"/>
        <end position="150"/>
    </location>
</feature>
<dbReference type="CDD" id="cd00761">
    <property type="entry name" value="Glyco_tranf_GTA_type"/>
    <property type="match status" value="1"/>
</dbReference>
<dbReference type="eggNOG" id="COG1215">
    <property type="taxonomic scope" value="Bacteria"/>
</dbReference>
<organism evidence="2 3">
    <name type="scientific">Alistipes onderdonkii</name>
    <dbReference type="NCBI Taxonomy" id="328813"/>
    <lineage>
        <taxon>Bacteria</taxon>
        <taxon>Pseudomonadati</taxon>
        <taxon>Bacteroidota</taxon>
        <taxon>Bacteroidia</taxon>
        <taxon>Bacteroidales</taxon>
        <taxon>Rikenellaceae</taxon>
        <taxon>Alistipes</taxon>
    </lineage>
</organism>
<dbReference type="RefSeq" id="WP_018696348.1">
    <property type="nucleotide sequence ID" value="NZ_AP025562.1"/>
</dbReference>
<proteinExistence type="predicted"/>
<dbReference type="PANTHER" id="PTHR22916">
    <property type="entry name" value="GLYCOSYLTRANSFERASE"/>
    <property type="match status" value="1"/>
</dbReference>
<evidence type="ECO:0000313" key="2">
    <source>
        <dbReference type="EMBL" id="OUN03421.1"/>
    </source>
</evidence>
<gene>
    <name evidence="2" type="ORF">B5G41_06950</name>
</gene>
<dbReference type="InterPro" id="IPR029044">
    <property type="entry name" value="Nucleotide-diphossugar_trans"/>
</dbReference>
<dbReference type="GO" id="GO:0016758">
    <property type="term" value="F:hexosyltransferase activity"/>
    <property type="evidence" value="ECO:0007669"/>
    <property type="project" value="UniProtKB-ARBA"/>
</dbReference>
<name>A0A1Y3QUQ4_9BACT</name>
<protein>
    <recommendedName>
        <fullName evidence="1">Glycosyltransferase 2-like domain-containing protein</fullName>
    </recommendedName>
</protein>
<dbReference type="Proteomes" id="UP000195772">
    <property type="component" value="Unassembled WGS sequence"/>
</dbReference>
<dbReference type="SUPFAM" id="SSF53448">
    <property type="entry name" value="Nucleotide-diphospho-sugar transferases"/>
    <property type="match status" value="1"/>
</dbReference>
<evidence type="ECO:0000259" key="1">
    <source>
        <dbReference type="Pfam" id="PF00535"/>
    </source>
</evidence>
<reference evidence="3" key="1">
    <citation type="submission" date="2017-04" db="EMBL/GenBank/DDBJ databases">
        <title>Function of individual gut microbiota members based on whole genome sequencing of pure cultures obtained from chicken caecum.</title>
        <authorList>
            <person name="Medvecky M."/>
            <person name="Cejkova D."/>
            <person name="Polansky O."/>
            <person name="Karasova D."/>
            <person name="Kubasova T."/>
            <person name="Cizek A."/>
            <person name="Rychlik I."/>
        </authorList>
    </citation>
    <scope>NUCLEOTIDE SEQUENCE [LARGE SCALE GENOMIC DNA]</scope>
    <source>
        <strain evidence="3">An90</strain>
    </source>
</reference>
<dbReference type="Pfam" id="PF00535">
    <property type="entry name" value="Glycos_transf_2"/>
    <property type="match status" value="1"/>
</dbReference>
<accession>A0A1Y3QUQ4</accession>
<sequence>MNESLSKLPSPEVSVIIPAYNLEGYLDTCLQSVLAQTLGNFEAIVVDDGSTDGTPGLLRRYAERDPRIIVVSTPNRGVARARETGIARAQGKYIAFLDGDDFWEPRMLEEMTASIGQNGGYDIVCCNFKRVCKTYQAIYRESRTEDMEGLEFLEATLRHSIWVTLWGKLYRRELFDNGLNHHPLRLGQDTMINIQIACRLPRVHFIDYVGYDYVQRPSSSNHRSFDFDYCCLFCSIVERELQRHGESLRGQAEFYALLNKVRWYSVYVCKSRSPWVGNRPFVCDLRESAGRYRDELRARYSRARMLLLDLDRYRVMRPVVVMLTTGLRWRTSLRRRLAR</sequence>